<gene>
    <name evidence="1" type="ORF">POCTA_138.1.T0830215</name>
</gene>
<evidence type="ECO:0000313" key="1">
    <source>
        <dbReference type="EMBL" id="CAD8184653.1"/>
    </source>
</evidence>
<organism evidence="1 2">
    <name type="scientific">Paramecium octaurelia</name>
    <dbReference type="NCBI Taxonomy" id="43137"/>
    <lineage>
        <taxon>Eukaryota</taxon>
        <taxon>Sar</taxon>
        <taxon>Alveolata</taxon>
        <taxon>Ciliophora</taxon>
        <taxon>Intramacronucleata</taxon>
        <taxon>Oligohymenophorea</taxon>
        <taxon>Peniculida</taxon>
        <taxon>Parameciidae</taxon>
        <taxon>Paramecium</taxon>
    </lineage>
</organism>
<reference evidence="1" key="1">
    <citation type="submission" date="2021-01" db="EMBL/GenBank/DDBJ databases">
        <authorList>
            <consortium name="Genoscope - CEA"/>
            <person name="William W."/>
        </authorList>
    </citation>
    <scope>NUCLEOTIDE SEQUENCE</scope>
</reference>
<proteinExistence type="predicted"/>
<dbReference type="EMBL" id="CAJJDP010000082">
    <property type="protein sequence ID" value="CAD8184653.1"/>
    <property type="molecule type" value="Genomic_DNA"/>
</dbReference>
<sequence length="131" mass="15385">MKNFGMKNKQLMTANIKMVKKLVIGIHYIKENKCKKILFKVFQIFKTVSGGGMYEGGNKFGKWIELDQRFYHENQVIYNCEYKNGQKFGRWNTKYMITSSDAFLLMQKIFLKNAFINIQVVADHIAKEVIV</sequence>
<dbReference type="PANTHER" id="PTHR33706">
    <property type="entry name" value="MORN VARIANT REPEAT PROTEIN"/>
    <property type="match status" value="1"/>
</dbReference>
<accession>A0A8S1W6R5</accession>
<dbReference type="OMA" id="VIYNCEY"/>
<dbReference type="AlphaFoldDB" id="A0A8S1W6R5"/>
<name>A0A8S1W6R5_PAROT</name>
<evidence type="ECO:0000313" key="2">
    <source>
        <dbReference type="Proteomes" id="UP000683925"/>
    </source>
</evidence>
<dbReference type="OrthoDB" id="10565076at2759"/>
<protein>
    <submittedName>
        <fullName evidence="1">Uncharacterized protein</fullName>
    </submittedName>
</protein>
<dbReference type="PANTHER" id="PTHR33706:SF1">
    <property type="entry name" value="TPR REPEAT PROTEIN"/>
    <property type="match status" value="1"/>
</dbReference>
<comment type="caution">
    <text evidence="1">The sequence shown here is derived from an EMBL/GenBank/DDBJ whole genome shotgun (WGS) entry which is preliminary data.</text>
</comment>
<dbReference type="Proteomes" id="UP000683925">
    <property type="component" value="Unassembled WGS sequence"/>
</dbReference>
<keyword evidence="2" id="KW-1185">Reference proteome</keyword>